<dbReference type="GO" id="GO:0051082">
    <property type="term" value="F:unfolded protein binding"/>
    <property type="evidence" value="ECO:0007669"/>
    <property type="project" value="TreeGrafter"/>
</dbReference>
<dbReference type="WBParaSite" id="nRc.2.0.1.t24062-RA">
    <property type="protein sequence ID" value="nRc.2.0.1.t24062-RA"/>
    <property type="gene ID" value="nRc.2.0.1.g24062"/>
</dbReference>
<dbReference type="GO" id="GO:0005737">
    <property type="term" value="C:cytoplasm"/>
    <property type="evidence" value="ECO:0007669"/>
    <property type="project" value="TreeGrafter"/>
</dbReference>
<name>A0A915JD22_ROMCU</name>
<dbReference type="SUPFAM" id="SSF101391">
    <property type="entry name" value="Hsp90 co-chaperone CDC37"/>
    <property type="match status" value="1"/>
</dbReference>
<accession>A0A915JD22</accession>
<dbReference type="Gene3D" id="6.10.140.250">
    <property type="match status" value="1"/>
</dbReference>
<dbReference type="GO" id="GO:0050821">
    <property type="term" value="P:protein stabilization"/>
    <property type="evidence" value="ECO:0007669"/>
    <property type="project" value="TreeGrafter"/>
</dbReference>
<dbReference type="AlphaFoldDB" id="A0A915JD22"/>
<dbReference type="Proteomes" id="UP000887565">
    <property type="component" value="Unplaced"/>
</dbReference>
<dbReference type="PANTHER" id="PTHR12800:SF4">
    <property type="entry name" value="HSP90 CO-CHAPERONE CDC37"/>
    <property type="match status" value="1"/>
</dbReference>
<protein>
    <submittedName>
        <fullName evidence="4">Cdc37 C-terminal domain-containing protein</fullName>
    </submittedName>
</protein>
<keyword evidence="3" id="KW-1185">Reference proteome</keyword>
<feature type="region of interest" description="Disordered" evidence="1">
    <location>
        <begin position="30"/>
        <end position="59"/>
    </location>
</feature>
<feature type="domain" description="Cdc37 C-terminal" evidence="2">
    <location>
        <begin position="78"/>
        <end position="135"/>
    </location>
</feature>
<dbReference type="GO" id="GO:0006457">
    <property type="term" value="P:protein folding"/>
    <property type="evidence" value="ECO:0007669"/>
    <property type="project" value="TreeGrafter"/>
</dbReference>
<evidence type="ECO:0000259" key="2">
    <source>
        <dbReference type="SMART" id="SM01069"/>
    </source>
</evidence>
<evidence type="ECO:0000313" key="4">
    <source>
        <dbReference type="WBParaSite" id="nRc.2.0.1.t24062-RA"/>
    </source>
</evidence>
<evidence type="ECO:0000313" key="3">
    <source>
        <dbReference type="Proteomes" id="UP000887565"/>
    </source>
</evidence>
<dbReference type="PANTHER" id="PTHR12800">
    <property type="entry name" value="CDC37-RELATED"/>
    <property type="match status" value="1"/>
</dbReference>
<dbReference type="SMART" id="SM01069">
    <property type="entry name" value="CDC37_C"/>
    <property type="match status" value="1"/>
</dbReference>
<evidence type="ECO:0000256" key="1">
    <source>
        <dbReference type="SAM" id="MobiDB-lite"/>
    </source>
</evidence>
<dbReference type="GO" id="GO:0031072">
    <property type="term" value="F:heat shock protein binding"/>
    <property type="evidence" value="ECO:0007669"/>
    <property type="project" value="TreeGrafter"/>
</dbReference>
<proteinExistence type="predicted"/>
<dbReference type="Pfam" id="PF08564">
    <property type="entry name" value="CDC37_C"/>
    <property type="match status" value="1"/>
</dbReference>
<dbReference type="InterPro" id="IPR013873">
    <property type="entry name" value="Cdc37_C"/>
</dbReference>
<organism evidence="3 4">
    <name type="scientific">Romanomermis culicivorax</name>
    <name type="common">Nematode worm</name>
    <dbReference type="NCBI Taxonomy" id="13658"/>
    <lineage>
        <taxon>Eukaryota</taxon>
        <taxon>Metazoa</taxon>
        <taxon>Ecdysozoa</taxon>
        <taxon>Nematoda</taxon>
        <taxon>Enoplea</taxon>
        <taxon>Dorylaimia</taxon>
        <taxon>Mermithida</taxon>
        <taxon>Mermithoidea</taxon>
        <taxon>Mermithidae</taxon>
        <taxon>Romanomermis</taxon>
    </lineage>
</organism>
<dbReference type="InterPro" id="IPR004918">
    <property type="entry name" value="Cdc37"/>
</dbReference>
<dbReference type="GO" id="GO:0051087">
    <property type="term" value="F:protein-folding chaperone binding"/>
    <property type="evidence" value="ECO:0007669"/>
    <property type="project" value="TreeGrafter"/>
</dbReference>
<reference evidence="4" key="1">
    <citation type="submission" date="2022-11" db="UniProtKB">
        <authorList>
            <consortium name="WormBaseParasite"/>
        </authorList>
    </citation>
    <scope>IDENTIFICATION</scope>
</reference>
<feature type="compositionally biased region" description="Polar residues" evidence="1">
    <location>
        <begin position="43"/>
        <end position="59"/>
    </location>
</feature>
<sequence>KANLTSANREIFETELEDFKQTIKKSVSSGAIFKNGDSDPGQDESQAGPSTTDGSSKTYRTAVVQTKLTGGSETVPVRPLDPAEVFDSLPENMKQCFLKRDAEELERIAMEMNVKDFQYHLQRCIESGLWIPGDE</sequence>